<dbReference type="GO" id="GO:0005938">
    <property type="term" value="C:cell cortex"/>
    <property type="evidence" value="ECO:0007669"/>
    <property type="project" value="InterPro"/>
</dbReference>
<evidence type="ECO:0000313" key="4">
    <source>
        <dbReference type="EMBL" id="ATZ49130.1"/>
    </source>
</evidence>
<feature type="region of interest" description="Disordered" evidence="2">
    <location>
        <begin position="1318"/>
        <end position="1391"/>
    </location>
</feature>
<dbReference type="RefSeq" id="XP_024548280.1">
    <property type="nucleotide sequence ID" value="XM_024692505.1"/>
</dbReference>
<organism evidence="4 5">
    <name type="scientific">Botryotinia fuckeliana (strain B05.10)</name>
    <name type="common">Noble rot fungus</name>
    <name type="synonym">Botrytis cinerea</name>
    <dbReference type="NCBI Taxonomy" id="332648"/>
    <lineage>
        <taxon>Eukaryota</taxon>
        <taxon>Fungi</taxon>
        <taxon>Dikarya</taxon>
        <taxon>Ascomycota</taxon>
        <taxon>Pezizomycotina</taxon>
        <taxon>Leotiomycetes</taxon>
        <taxon>Helotiales</taxon>
        <taxon>Sclerotiniaceae</taxon>
        <taxon>Botrytis</taxon>
    </lineage>
</organism>
<feature type="compositionally biased region" description="Low complexity" evidence="2">
    <location>
        <begin position="1265"/>
        <end position="1278"/>
    </location>
</feature>
<dbReference type="GO" id="GO:0005543">
    <property type="term" value="F:phospholipid binding"/>
    <property type="evidence" value="ECO:0007669"/>
    <property type="project" value="InterPro"/>
</dbReference>
<dbReference type="GO" id="GO:0000226">
    <property type="term" value="P:microtubule cytoskeleton organization"/>
    <property type="evidence" value="ECO:0007669"/>
    <property type="project" value="TreeGrafter"/>
</dbReference>
<evidence type="ECO:0000256" key="1">
    <source>
        <dbReference type="SAM" id="Coils"/>
    </source>
</evidence>
<feature type="region of interest" description="Disordered" evidence="2">
    <location>
        <begin position="1"/>
        <end position="71"/>
    </location>
</feature>
<gene>
    <name evidence="4" type="ORF">BCIN_04g03160</name>
</gene>
<dbReference type="OrthoDB" id="2149224at2759"/>
<dbReference type="GeneID" id="5437793"/>
<feature type="coiled-coil region" evidence="1">
    <location>
        <begin position="103"/>
        <end position="151"/>
    </location>
</feature>
<feature type="compositionally biased region" description="Basic and acidic residues" evidence="2">
    <location>
        <begin position="1362"/>
        <end position="1391"/>
    </location>
</feature>
<feature type="region of interest" description="Disordered" evidence="2">
    <location>
        <begin position="1142"/>
        <end position="1281"/>
    </location>
</feature>
<dbReference type="PANTHER" id="PTHR28190">
    <property type="entry name" value="NUCLEAR MIGRATION PROTEIN NUM1"/>
    <property type="match status" value="1"/>
</dbReference>
<dbReference type="KEGG" id="bfu:BCIN_04g03160"/>
<feature type="region of interest" description="Disordered" evidence="2">
    <location>
        <begin position="445"/>
        <end position="556"/>
    </location>
</feature>
<feature type="compositionally biased region" description="Basic residues" evidence="2">
    <location>
        <begin position="40"/>
        <end position="49"/>
    </location>
</feature>
<dbReference type="GO" id="GO:0005739">
    <property type="term" value="C:mitochondrion"/>
    <property type="evidence" value="ECO:0007669"/>
    <property type="project" value="TreeGrafter"/>
</dbReference>
<accession>A0A384JF90</accession>
<feature type="region of interest" description="Disordered" evidence="2">
    <location>
        <begin position="600"/>
        <end position="676"/>
    </location>
</feature>
<feature type="region of interest" description="Disordered" evidence="2">
    <location>
        <begin position="241"/>
        <end position="269"/>
    </location>
</feature>
<keyword evidence="5" id="KW-1185">Reference proteome</keyword>
<feature type="compositionally biased region" description="Polar residues" evidence="2">
    <location>
        <begin position="635"/>
        <end position="646"/>
    </location>
</feature>
<feature type="domain" description="Pleckstrin homology" evidence="3">
    <location>
        <begin position="968"/>
        <end position="1099"/>
    </location>
</feature>
<evidence type="ECO:0000259" key="3">
    <source>
        <dbReference type="Pfam" id="PF12814"/>
    </source>
</evidence>
<dbReference type="Proteomes" id="UP000001798">
    <property type="component" value="Chromosome 4"/>
</dbReference>
<protein>
    <recommendedName>
        <fullName evidence="3">Pleckstrin homology domain-containing protein</fullName>
    </recommendedName>
</protein>
<reference evidence="4 5" key="2">
    <citation type="journal article" date="2012" name="Eukaryot. Cell">
        <title>Genome update of Botrytis cinerea strains B05.10 and T4.</title>
        <authorList>
            <person name="Staats M."/>
            <person name="van Kan J.A."/>
        </authorList>
    </citation>
    <scope>NUCLEOTIDE SEQUENCE [LARGE SCALE GENOMIC DNA]</scope>
    <source>
        <strain evidence="4 5">B05.10</strain>
    </source>
</reference>
<feature type="compositionally biased region" description="Polar residues" evidence="2">
    <location>
        <begin position="1231"/>
        <end position="1264"/>
    </location>
</feature>
<dbReference type="GO" id="GO:0015631">
    <property type="term" value="F:tubulin binding"/>
    <property type="evidence" value="ECO:0007669"/>
    <property type="project" value="TreeGrafter"/>
</dbReference>
<keyword evidence="1" id="KW-0175">Coiled coil</keyword>
<reference evidence="4 5" key="3">
    <citation type="journal article" date="2017" name="Mol. Plant Pathol.">
        <title>A gapless genome sequence of the fungus Botrytis cinerea.</title>
        <authorList>
            <person name="Van Kan J.A."/>
            <person name="Stassen J.H."/>
            <person name="Mosbach A."/>
            <person name="Van Der Lee T.A."/>
            <person name="Faino L."/>
            <person name="Farmer A.D."/>
            <person name="Papasotiriou D.G."/>
            <person name="Zhou S."/>
            <person name="Seidl M.F."/>
            <person name="Cottam E."/>
            <person name="Edel D."/>
            <person name="Hahn M."/>
            <person name="Schwartz D.C."/>
            <person name="Dietrich R.A."/>
            <person name="Widdison S."/>
            <person name="Scalliet G."/>
        </authorList>
    </citation>
    <scope>NUCLEOTIDE SEQUENCE [LARGE SCALE GENOMIC DNA]</scope>
    <source>
        <strain evidence="4 5">B05.10</strain>
    </source>
</reference>
<feature type="region of interest" description="Disordered" evidence="2">
    <location>
        <begin position="801"/>
        <end position="932"/>
    </location>
</feature>
<dbReference type="EMBL" id="CP009808">
    <property type="protein sequence ID" value="ATZ49130.1"/>
    <property type="molecule type" value="Genomic_DNA"/>
</dbReference>
<name>A0A384JF90_BOTFB</name>
<feature type="compositionally biased region" description="Polar residues" evidence="2">
    <location>
        <begin position="1150"/>
        <end position="1183"/>
    </location>
</feature>
<proteinExistence type="predicted"/>
<reference evidence="4 5" key="1">
    <citation type="journal article" date="2011" name="PLoS Genet.">
        <title>Genomic analysis of the necrotrophic fungal pathogens Sclerotinia sclerotiorum and Botrytis cinerea.</title>
        <authorList>
            <person name="Amselem J."/>
            <person name="Cuomo C.A."/>
            <person name="van Kan J.A."/>
            <person name="Viaud M."/>
            <person name="Benito E.P."/>
            <person name="Couloux A."/>
            <person name="Coutinho P.M."/>
            <person name="de Vries R.P."/>
            <person name="Dyer P.S."/>
            <person name="Fillinger S."/>
            <person name="Fournier E."/>
            <person name="Gout L."/>
            <person name="Hahn M."/>
            <person name="Kohn L."/>
            <person name="Lapalu N."/>
            <person name="Plummer K.M."/>
            <person name="Pradier J.M."/>
            <person name="Quevillon E."/>
            <person name="Sharon A."/>
            <person name="Simon A."/>
            <person name="ten Have A."/>
            <person name="Tudzynski B."/>
            <person name="Tudzynski P."/>
            <person name="Wincker P."/>
            <person name="Andrew M."/>
            <person name="Anthouard V."/>
            <person name="Beever R.E."/>
            <person name="Beffa R."/>
            <person name="Benoit I."/>
            <person name="Bouzid O."/>
            <person name="Brault B."/>
            <person name="Chen Z."/>
            <person name="Choquer M."/>
            <person name="Collemare J."/>
            <person name="Cotton P."/>
            <person name="Danchin E.G."/>
            <person name="Da Silva C."/>
            <person name="Gautier A."/>
            <person name="Giraud C."/>
            <person name="Giraud T."/>
            <person name="Gonzalez C."/>
            <person name="Grossetete S."/>
            <person name="Guldener U."/>
            <person name="Henrissat B."/>
            <person name="Howlett B.J."/>
            <person name="Kodira C."/>
            <person name="Kretschmer M."/>
            <person name="Lappartient A."/>
            <person name="Leroch M."/>
            <person name="Levis C."/>
            <person name="Mauceli E."/>
            <person name="Neuveglise C."/>
            <person name="Oeser B."/>
            <person name="Pearson M."/>
            <person name="Poulain J."/>
            <person name="Poussereau N."/>
            <person name="Quesneville H."/>
            <person name="Rascle C."/>
            <person name="Schumacher J."/>
            <person name="Segurens B."/>
            <person name="Sexton A."/>
            <person name="Silva E."/>
            <person name="Sirven C."/>
            <person name="Soanes D.M."/>
            <person name="Talbot N.J."/>
            <person name="Templeton M."/>
            <person name="Yandava C."/>
            <person name="Yarden O."/>
            <person name="Zeng Q."/>
            <person name="Rollins J.A."/>
            <person name="Lebrun M.H."/>
            <person name="Dickman M."/>
        </authorList>
    </citation>
    <scope>NUCLEOTIDE SEQUENCE [LARGE SCALE GENOMIC DNA]</scope>
    <source>
        <strain evidence="4 5">B05.10</strain>
    </source>
</reference>
<dbReference type="InterPro" id="IPR024774">
    <property type="entry name" value="PH_dom-Mcp5-type"/>
</dbReference>
<feature type="compositionally biased region" description="Pro residues" evidence="2">
    <location>
        <begin position="477"/>
        <end position="498"/>
    </location>
</feature>
<feature type="compositionally biased region" description="Basic and acidic residues" evidence="2">
    <location>
        <begin position="1328"/>
        <end position="1338"/>
    </location>
</feature>
<dbReference type="PANTHER" id="PTHR28190:SF2">
    <property type="entry name" value="MIGRATION PROTEIN, PUTATIVE (AFU_ORTHOLOGUE AFUA_2G07730)-RELATED"/>
    <property type="match status" value="1"/>
</dbReference>
<evidence type="ECO:0000313" key="5">
    <source>
        <dbReference type="Proteomes" id="UP000001798"/>
    </source>
</evidence>
<dbReference type="GO" id="GO:0032065">
    <property type="term" value="P:maintenance of protein location in cell cortex"/>
    <property type="evidence" value="ECO:0007669"/>
    <property type="project" value="InterPro"/>
</dbReference>
<dbReference type="Pfam" id="PF12814">
    <property type="entry name" value="Mcp5_PH"/>
    <property type="match status" value="1"/>
</dbReference>
<sequence>MMRDNGWETEDEFAVAAQHHLPPPTDTPYRTPAPSIRSNRSNRSRRSSRQKSVSPGPSSSPPPLPQGEKRMSCSLDVTNDETISILDPRRFTPTLHANLVAEILTLRRDQEEKIRTIESLEEALHDTRGEHESLQDRLADTSKESRALKRQLALLEGGTSSALSELAKERDEAVETTTEMRRRLETVQKKLKGRDEEVDRVQNLWANDKDNWDEERRKLEVKIHVSENRLKTVLDEVAAYEASRSRNQPQGHNPEDKDAGNESDGGSVRTMSLTSSIRFSMLNGPNGYGVTKGNGLSLADELDLDESETDYDGGRDSLMSSPEKHHRTQSRESILFRTHRRNQSGDSLKRPGSITRGKSLLNQTVLERLEGGISEDDEVAPKPTFQYVDTGIQYSPPPSPKLTSVIEIVTVIEPTALVEPEISHKFEEQPSVEVSSKDWEVGANQRRKRVYTNPPLVIEPPKSSPMISAASQTVDDPPSPPRTPVSPTRAPPPPPPSQSMPIKEENKMTSTSTQTEAETETRDTSPTSPKRIPPPIPIPSIQLHPPSSAPATPRESLLPQFSKDAGCQVSISAPIATRSMAVQTEEIRVAQRLNTLPAHLHPSMISSNPPSPDLKPDGLQFSPFPDTLPPKNPRRQSSQRSITTLPSSPPIMETRDAYPGNNDDGPLAKDRGQIRRPHRISSLFAGFDGVSSDEVDEFDDGDVSDNDFRTALSAPNATKKDMKKISQVSRSVPQKTQISNVLTIKIPSNLDNEADDQFDEEILELPPRTSAKAARTLGHPLPITAMAKSAQMHRSALIQSGVNAHRARPGSSGVSEEVAPPFPIPTRASSRRPGVAASAPSDGNRSPSHGRGSKPYRAGSVSRTGSIGRTGSVRKVRSAAAITRGRRPPRRSESRSPPMSPTIDPESPGLPPLPHNDITTPRFSRDNGSGGYRMHRQQLSTTNTTFTTNTAGSSVITDIQSTNQATTVVDAIAQTMVGEWMFKYVRRRKSFGVSDHDGDNATNGARHKRWVWLAPYERAVMWSSKQPTSGSALLGKTGRKLTIQSVLDVKDDNAPPRGSGGVFDRSILILTPARALKFTAISRERHYVWLTALSFLAHSSQAVPDVIAPHPAQTLSIKASPLPDFQKPGRMQKTHKIRDSIKVAKGKNAFNRTGPASNYSSSQQTDTNTSVHDNESFHTNSHSVRSDPAEAPFVPRFSDRGMGSHGRKRSNTGSHIPPPLSFRGFSAGHVPTNSTAGMSDRTTGSSENHSSYSQPSSATGYNGPSSRSSVRTSDASSRPGAVVNNFFDAVGTMRMEAFISPLGVTRFDDFPDEQDEMDMISLQRRRSRDGSRRNRNKESFGVSRGGFGGRAIEDWYSGSRTAGEEEYGHHELEERSERHGRDSREDPFSNF</sequence>
<evidence type="ECO:0000256" key="2">
    <source>
        <dbReference type="SAM" id="MobiDB-lite"/>
    </source>
</evidence>
<dbReference type="VEuPathDB" id="FungiDB:Bcin04g03160"/>
<feature type="region of interest" description="Disordered" evidence="2">
    <location>
        <begin position="306"/>
        <end position="331"/>
    </location>
</feature>
<dbReference type="InterPro" id="IPR053005">
    <property type="entry name" value="Nuclear_Pos-Cytoskel_Interact"/>
</dbReference>